<protein>
    <submittedName>
        <fullName evidence="1">Piso0_002502 protein</fullName>
    </submittedName>
</protein>
<accession>G8YCS7</accession>
<proteinExistence type="predicted"/>
<organism evidence="1 2">
    <name type="scientific">Pichia sorbitophila (strain ATCC MYA-4447 / BCRC 22081 / CBS 7064 / NBRC 10061 / NRRL Y-12695)</name>
    <name type="common">Hybrid yeast</name>
    <dbReference type="NCBI Taxonomy" id="559304"/>
    <lineage>
        <taxon>Eukaryota</taxon>
        <taxon>Fungi</taxon>
        <taxon>Dikarya</taxon>
        <taxon>Ascomycota</taxon>
        <taxon>Saccharomycotina</taxon>
        <taxon>Pichiomycetes</taxon>
        <taxon>Debaryomycetaceae</taxon>
        <taxon>Millerozyma</taxon>
    </lineage>
</organism>
<dbReference type="HOGENOM" id="CLU_065835_0_0_1"/>
<keyword evidence="2" id="KW-1185">Reference proteome</keyword>
<dbReference type="InParanoid" id="G8YCS7"/>
<gene>
    <name evidence="1" type="primary">Piso0_002502</name>
    <name evidence="1" type="ORF">GNLVRS01_PISO0J13385g</name>
</gene>
<name>G8YCS7_PICSO</name>
<dbReference type="FunCoup" id="G8YCS7">
    <property type="interactions" value="67"/>
</dbReference>
<evidence type="ECO:0000313" key="2">
    <source>
        <dbReference type="Proteomes" id="UP000005222"/>
    </source>
</evidence>
<sequence>MSQKTPKQTSERLLKLLYKTASTELAPKNPIVTRYLYERDAEEHASSSTSVLDDLRANQWRQKPIESVLEDIPETADTKEKSCILKFNCPNSFLDFSDFYNIYPINRERKYFLSDDLRRGIQLKTVKARSSSNLLFLGSYYLVFPNYKHACVYWMETVGKQLNGYDLKLKFVRPSKEIIEQMSSPFLDPDINSKLSGMSGGSPLSDIKRKSIFEVSPAKHALIDKIIHTDNTRPTDYATLDVDPAYEDLCNFLDLKERVSSVLVRNLPFGLSKHALPKLLWDYDFAPLPSLSSCFTTIHNDPTNQLHLTLIRFANKDNAVRFVRNFHGRRWESVQSGKEKKLHEPLLCEIID</sequence>
<dbReference type="eggNOG" id="ENOG502S1JX">
    <property type="taxonomic scope" value="Eukaryota"/>
</dbReference>
<evidence type="ECO:0000313" key="1">
    <source>
        <dbReference type="EMBL" id="CCE82758.1"/>
    </source>
</evidence>
<dbReference type="Proteomes" id="UP000005222">
    <property type="component" value="Chromosome J"/>
</dbReference>
<dbReference type="OrthoDB" id="3980520at2759"/>
<dbReference type="AlphaFoldDB" id="G8YCS7"/>
<reference evidence="1 2" key="1">
    <citation type="journal article" date="2012" name="G3 (Bethesda)">
        <title>Pichia sorbitophila, an interspecies yeast hybrid reveals early steps of genome resolution following polyploidization.</title>
        <authorList>
            <person name="Leh Louis V."/>
            <person name="Despons L."/>
            <person name="Friedrich A."/>
            <person name="Martin T."/>
            <person name="Durrens P."/>
            <person name="Casaregola S."/>
            <person name="Neuveglise C."/>
            <person name="Fairhead C."/>
            <person name="Marck C."/>
            <person name="Cruz J.A."/>
            <person name="Straub M.L."/>
            <person name="Kugler V."/>
            <person name="Sacerdot C."/>
            <person name="Uzunov Z."/>
            <person name="Thierry A."/>
            <person name="Weiss S."/>
            <person name="Bleykasten C."/>
            <person name="De Montigny J."/>
            <person name="Jacques N."/>
            <person name="Jung P."/>
            <person name="Lemaire M."/>
            <person name="Mallet S."/>
            <person name="Morel G."/>
            <person name="Richard G.F."/>
            <person name="Sarkar A."/>
            <person name="Savel G."/>
            <person name="Schacherer J."/>
            <person name="Seret M.L."/>
            <person name="Talla E."/>
            <person name="Samson G."/>
            <person name="Jubin C."/>
            <person name="Poulain J."/>
            <person name="Vacherie B."/>
            <person name="Barbe V."/>
            <person name="Pelletier E."/>
            <person name="Sherman D.J."/>
            <person name="Westhof E."/>
            <person name="Weissenbach J."/>
            <person name="Baret P.V."/>
            <person name="Wincker P."/>
            <person name="Gaillardin C."/>
            <person name="Dujon B."/>
            <person name="Souciet J.L."/>
        </authorList>
    </citation>
    <scope>NUCLEOTIDE SEQUENCE [LARGE SCALE GENOMIC DNA]</scope>
    <source>
        <strain evidence="2">ATCC MYA-4447 / BCRC 22081 / CBS 7064 / NBRC 10061 / NRRL Y-12695</strain>
    </source>
</reference>
<dbReference type="OMA" id="FYQPLLC"/>
<dbReference type="EMBL" id="FO082050">
    <property type="protein sequence ID" value="CCE82758.1"/>
    <property type="molecule type" value="Genomic_DNA"/>
</dbReference>